<proteinExistence type="predicted"/>
<feature type="chain" id="PRO_5042016618" description="Secreted protein" evidence="1">
    <location>
        <begin position="30"/>
        <end position="94"/>
    </location>
</feature>
<dbReference type="AlphaFoldDB" id="A0AAD6ZFZ6"/>
<gene>
    <name evidence="2" type="ORF">DFH08DRAFT_385380</name>
</gene>
<sequence length="94" mass="10664">MSQTDSPMISSGFLALFSLSLLGFESGKCEIFGDRCEILTVLVRRIQALDRSWPNLRRVRRCGDSVNHFHAGPIVIEYSIKSIRTGGVLYRVYR</sequence>
<dbReference type="Proteomes" id="UP001218218">
    <property type="component" value="Unassembled WGS sequence"/>
</dbReference>
<organism evidence="2 3">
    <name type="scientific">Mycena albidolilacea</name>
    <dbReference type="NCBI Taxonomy" id="1033008"/>
    <lineage>
        <taxon>Eukaryota</taxon>
        <taxon>Fungi</taxon>
        <taxon>Dikarya</taxon>
        <taxon>Basidiomycota</taxon>
        <taxon>Agaricomycotina</taxon>
        <taxon>Agaricomycetes</taxon>
        <taxon>Agaricomycetidae</taxon>
        <taxon>Agaricales</taxon>
        <taxon>Marasmiineae</taxon>
        <taxon>Mycenaceae</taxon>
        <taxon>Mycena</taxon>
    </lineage>
</organism>
<name>A0AAD6ZFZ6_9AGAR</name>
<evidence type="ECO:0000313" key="3">
    <source>
        <dbReference type="Proteomes" id="UP001218218"/>
    </source>
</evidence>
<dbReference type="EMBL" id="JARIHO010000052">
    <property type="protein sequence ID" value="KAJ7321030.1"/>
    <property type="molecule type" value="Genomic_DNA"/>
</dbReference>
<accession>A0AAD6ZFZ6</accession>
<evidence type="ECO:0000256" key="1">
    <source>
        <dbReference type="SAM" id="SignalP"/>
    </source>
</evidence>
<comment type="caution">
    <text evidence="2">The sequence shown here is derived from an EMBL/GenBank/DDBJ whole genome shotgun (WGS) entry which is preliminary data.</text>
</comment>
<keyword evidence="1" id="KW-0732">Signal</keyword>
<evidence type="ECO:0008006" key="4">
    <source>
        <dbReference type="Google" id="ProtNLM"/>
    </source>
</evidence>
<keyword evidence="3" id="KW-1185">Reference proteome</keyword>
<evidence type="ECO:0000313" key="2">
    <source>
        <dbReference type="EMBL" id="KAJ7321030.1"/>
    </source>
</evidence>
<protein>
    <recommendedName>
        <fullName evidence="4">Secreted protein</fullName>
    </recommendedName>
</protein>
<feature type="signal peptide" evidence="1">
    <location>
        <begin position="1"/>
        <end position="29"/>
    </location>
</feature>
<reference evidence="2" key="1">
    <citation type="submission" date="2023-03" db="EMBL/GenBank/DDBJ databases">
        <title>Massive genome expansion in bonnet fungi (Mycena s.s.) driven by repeated elements and novel gene families across ecological guilds.</title>
        <authorList>
            <consortium name="Lawrence Berkeley National Laboratory"/>
            <person name="Harder C.B."/>
            <person name="Miyauchi S."/>
            <person name="Viragh M."/>
            <person name="Kuo A."/>
            <person name="Thoen E."/>
            <person name="Andreopoulos B."/>
            <person name="Lu D."/>
            <person name="Skrede I."/>
            <person name="Drula E."/>
            <person name="Henrissat B."/>
            <person name="Morin E."/>
            <person name="Kohler A."/>
            <person name="Barry K."/>
            <person name="LaButti K."/>
            <person name="Morin E."/>
            <person name="Salamov A."/>
            <person name="Lipzen A."/>
            <person name="Mereny Z."/>
            <person name="Hegedus B."/>
            <person name="Baldrian P."/>
            <person name="Stursova M."/>
            <person name="Weitz H."/>
            <person name="Taylor A."/>
            <person name="Grigoriev I.V."/>
            <person name="Nagy L.G."/>
            <person name="Martin F."/>
            <person name="Kauserud H."/>
        </authorList>
    </citation>
    <scope>NUCLEOTIDE SEQUENCE</scope>
    <source>
        <strain evidence="2">CBHHK002</strain>
    </source>
</reference>